<keyword evidence="2" id="KW-0472">Membrane</keyword>
<gene>
    <name evidence="3" type="ORF">B1400_1706</name>
</gene>
<dbReference type="AlphaFoldDB" id="A0A2A2EDN2"/>
<proteinExistence type="predicted"/>
<accession>A0A2A2EDN2</accession>
<reference evidence="3 4" key="1">
    <citation type="journal article" date="2017" name="ISME J.">
        <title>Unveiling bifidobacterial biogeography across the mammalian branch of the tree of life.</title>
        <authorList>
            <person name="Milani C."/>
            <person name="Mangifesta M."/>
            <person name="Mancabelli L."/>
            <person name="Lugli G.A."/>
            <person name="James K."/>
            <person name="Duranti S."/>
            <person name="Turroni F."/>
            <person name="Ferrario C."/>
            <person name="Ossiprandi M.C."/>
            <person name="van Sinderen D."/>
            <person name="Ventura M."/>
        </authorList>
    </citation>
    <scope>NUCLEOTIDE SEQUENCE [LARGE SCALE GENOMIC DNA]</scope>
    <source>
        <strain evidence="3 4">70</strain>
    </source>
</reference>
<feature type="compositionally biased region" description="Basic and acidic residues" evidence="1">
    <location>
        <begin position="90"/>
        <end position="100"/>
    </location>
</feature>
<keyword evidence="4" id="KW-1185">Reference proteome</keyword>
<dbReference type="Proteomes" id="UP000217986">
    <property type="component" value="Unassembled WGS sequence"/>
</dbReference>
<evidence type="ECO:0000313" key="3">
    <source>
        <dbReference type="EMBL" id="PAU67143.1"/>
    </source>
</evidence>
<evidence type="ECO:0000313" key="4">
    <source>
        <dbReference type="Proteomes" id="UP000217986"/>
    </source>
</evidence>
<sequence>MAKNNGTIHDIIETNRRRPWRHFPNAHWSSLIMTCVLSTLMIIGAIRAHAPCIIAASLLVAGVIFLIVEAAFYAASTPPRAHDPSLQSDATEHHDTTRRP</sequence>
<feature type="transmembrane region" description="Helical" evidence="2">
    <location>
        <begin position="53"/>
        <end position="75"/>
    </location>
</feature>
<dbReference type="OrthoDB" id="3238391at2"/>
<keyword evidence="2" id="KW-1133">Transmembrane helix</keyword>
<organism evidence="3 4">
    <name type="scientific">Bifidobacterium italicum</name>
    <dbReference type="NCBI Taxonomy" id="1960968"/>
    <lineage>
        <taxon>Bacteria</taxon>
        <taxon>Bacillati</taxon>
        <taxon>Actinomycetota</taxon>
        <taxon>Actinomycetes</taxon>
        <taxon>Bifidobacteriales</taxon>
        <taxon>Bifidobacteriaceae</taxon>
        <taxon>Bifidobacterium</taxon>
    </lineage>
</organism>
<comment type="caution">
    <text evidence="3">The sequence shown here is derived from an EMBL/GenBank/DDBJ whole genome shotgun (WGS) entry which is preliminary data.</text>
</comment>
<dbReference type="RefSeq" id="WP_095614005.1">
    <property type="nucleotide sequence ID" value="NZ_MVOG01000045.1"/>
</dbReference>
<evidence type="ECO:0000256" key="1">
    <source>
        <dbReference type="SAM" id="MobiDB-lite"/>
    </source>
</evidence>
<protein>
    <submittedName>
        <fullName evidence="3">Uncharacterized protein</fullName>
    </submittedName>
</protein>
<keyword evidence="2" id="KW-0812">Transmembrane</keyword>
<dbReference type="EMBL" id="MVOG01000045">
    <property type="protein sequence ID" value="PAU67143.1"/>
    <property type="molecule type" value="Genomic_DNA"/>
</dbReference>
<name>A0A2A2EDN2_9BIFI</name>
<evidence type="ECO:0000256" key="2">
    <source>
        <dbReference type="SAM" id="Phobius"/>
    </source>
</evidence>
<feature type="region of interest" description="Disordered" evidence="1">
    <location>
        <begin position="77"/>
        <end position="100"/>
    </location>
</feature>
<feature type="transmembrane region" description="Helical" evidence="2">
    <location>
        <begin position="26"/>
        <end position="46"/>
    </location>
</feature>